<evidence type="ECO:0000256" key="8">
    <source>
        <dbReference type="ARBA" id="ARBA00022763"/>
    </source>
</evidence>
<keyword evidence="6 16" id="KW-0808">Transferase</keyword>
<feature type="compositionally biased region" description="Polar residues" evidence="17">
    <location>
        <begin position="313"/>
        <end position="328"/>
    </location>
</feature>
<proteinExistence type="inferred from homology"/>
<accession>A0A7R7VN50</accession>
<evidence type="ECO:0000256" key="13">
    <source>
        <dbReference type="ARBA" id="ARBA00023204"/>
    </source>
</evidence>
<dbReference type="InterPro" id="IPR036388">
    <property type="entry name" value="WH-like_DNA-bd_sf"/>
</dbReference>
<evidence type="ECO:0000256" key="15">
    <source>
        <dbReference type="PROSITE-ProRule" id="PRU00175"/>
    </source>
</evidence>
<evidence type="ECO:0000256" key="5">
    <source>
        <dbReference type="ARBA" id="ARBA00019422"/>
    </source>
</evidence>
<name>A0A7R7VN50_ASPCH</name>
<evidence type="ECO:0000313" key="19">
    <source>
        <dbReference type="EMBL" id="BCR87747.1"/>
    </source>
</evidence>
<dbReference type="KEGG" id="ache:ACHE_40311A"/>
<keyword evidence="10 16" id="KW-0833">Ubl conjugation pathway</keyword>
<dbReference type="InterPro" id="IPR013083">
    <property type="entry name" value="Znf_RING/FYVE/PHD"/>
</dbReference>
<dbReference type="Gene3D" id="3.30.40.10">
    <property type="entry name" value="Zinc/RING finger domain, C3HC4 (zinc finger)"/>
    <property type="match status" value="1"/>
</dbReference>
<evidence type="ECO:0000256" key="7">
    <source>
        <dbReference type="ARBA" id="ARBA00022723"/>
    </source>
</evidence>
<evidence type="ECO:0000256" key="6">
    <source>
        <dbReference type="ARBA" id="ARBA00022679"/>
    </source>
</evidence>
<dbReference type="GO" id="GO:0008270">
    <property type="term" value="F:zinc ion binding"/>
    <property type="evidence" value="ECO:0007669"/>
    <property type="project" value="UniProtKB-KW"/>
</dbReference>
<protein>
    <recommendedName>
        <fullName evidence="5 16">Non-structural maintenance of chromosomes element 1 homolog</fullName>
        <ecNumber evidence="4 16">2.3.2.27</ecNumber>
    </recommendedName>
</protein>
<dbReference type="GeneID" id="66982106"/>
<evidence type="ECO:0000256" key="16">
    <source>
        <dbReference type="RuleBase" id="RU368018"/>
    </source>
</evidence>
<evidence type="ECO:0000256" key="17">
    <source>
        <dbReference type="SAM" id="MobiDB-lite"/>
    </source>
</evidence>
<comment type="catalytic activity">
    <reaction evidence="1 16">
        <text>S-ubiquitinyl-[E2 ubiquitin-conjugating enzyme]-L-cysteine + [acceptor protein]-L-lysine = [E2 ubiquitin-conjugating enzyme]-L-cysteine + N(6)-ubiquitinyl-[acceptor protein]-L-lysine.</text>
        <dbReference type="EC" id="2.3.2.27"/>
    </reaction>
</comment>
<feature type="domain" description="RING-type" evidence="18">
    <location>
        <begin position="242"/>
        <end position="285"/>
    </location>
</feature>
<reference evidence="19" key="2">
    <citation type="submission" date="2021-02" db="EMBL/GenBank/DDBJ databases">
        <title>Aspergillus chevalieri M1 genome sequence.</title>
        <authorList>
            <person name="Kadooka C."/>
            <person name="Mori K."/>
            <person name="Futagami T."/>
        </authorList>
    </citation>
    <scope>NUCLEOTIDE SEQUENCE</scope>
    <source>
        <strain evidence="19">M1</strain>
    </source>
</reference>
<comment type="subunit">
    <text evidence="16">Component of the Smc5-Smc6 complex.</text>
</comment>
<keyword evidence="9 15" id="KW-0863">Zinc-finger</keyword>
<dbReference type="GO" id="GO:0000724">
    <property type="term" value="P:double-strand break repair via homologous recombination"/>
    <property type="evidence" value="ECO:0007669"/>
    <property type="project" value="TreeGrafter"/>
</dbReference>
<keyword evidence="12 16" id="KW-0233">DNA recombination</keyword>
<keyword evidence="13 16" id="KW-0234">DNA repair</keyword>
<gene>
    <name evidence="19" type="ORF">ACHE_40311A</name>
</gene>
<comment type="function">
    <text evidence="16">Acts in a DNA repair pathway for removal of UV-induced DNA damage that is distinct from classical nucleotide excision repair and in repair of ionizing radiation damage. Functions in homologous recombination repair of DNA double strand breaks and in recovery of stalled replication forks.</text>
</comment>
<sequence length="343" mass="37843">MTNDIGVVDYNDSNRAFLQAFMAHSSMTFEEARPILAAIFSAHEREPVSPTDITEEDLSSYIAAANTAVSPFDLEIRSTLRQIQTNGDDTNIHPERVYALVNTISDPLTQLATTYSPDEIAFVKRLLDAMFETNNTRISEAMVVSGMQAMQLARVSSADAGVSRRESMGTGTGTQGGTVQSLTMSQAETVMQQLVEEGWMEKSRKGFYGLSPRGLMELRGWLVATYNDETDDGRRAEKVKFCAACRDIITVGQRCANRDCAGRLHDYCIRNFFRMQQAEKCPVCKAAWPGDKFVGERAITSTDRYLQGKRRSTNTQRQSGDGASSQVTAGVGEEEESSEEDVG</sequence>
<evidence type="ECO:0000256" key="1">
    <source>
        <dbReference type="ARBA" id="ARBA00000900"/>
    </source>
</evidence>
<dbReference type="Pfam" id="PF08746">
    <property type="entry name" value="zf-RING-like"/>
    <property type="match status" value="1"/>
</dbReference>
<evidence type="ECO:0000256" key="9">
    <source>
        <dbReference type="ARBA" id="ARBA00022771"/>
    </source>
</evidence>
<dbReference type="PANTHER" id="PTHR20973:SF0">
    <property type="entry name" value="NON-STRUCTURAL MAINTENANCE OF CHROMOSOMES ELEMENT 1 HOMOLOG"/>
    <property type="match status" value="1"/>
</dbReference>
<evidence type="ECO:0000313" key="20">
    <source>
        <dbReference type="Proteomes" id="UP000637239"/>
    </source>
</evidence>
<dbReference type="InterPro" id="IPR001841">
    <property type="entry name" value="Znf_RING"/>
</dbReference>
<dbReference type="EMBL" id="AP024419">
    <property type="protein sequence ID" value="BCR87747.1"/>
    <property type="molecule type" value="Genomic_DNA"/>
</dbReference>
<evidence type="ECO:0000256" key="10">
    <source>
        <dbReference type="ARBA" id="ARBA00022786"/>
    </source>
</evidence>
<dbReference type="Gene3D" id="3.90.1150.220">
    <property type="match status" value="1"/>
</dbReference>
<dbReference type="InterPro" id="IPR011513">
    <property type="entry name" value="Nse1"/>
</dbReference>
<keyword evidence="14 16" id="KW-0539">Nucleus</keyword>
<keyword evidence="8 16" id="KW-0227">DNA damage</keyword>
<dbReference type="InterPro" id="IPR014857">
    <property type="entry name" value="Nse1_RING_C4HC3-type"/>
</dbReference>
<dbReference type="AlphaFoldDB" id="A0A7R7VN50"/>
<dbReference type="GO" id="GO:0005634">
    <property type="term" value="C:nucleus"/>
    <property type="evidence" value="ECO:0007669"/>
    <property type="project" value="UniProtKB-SubCell"/>
</dbReference>
<dbReference type="PROSITE" id="PS50089">
    <property type="entry name" value="ZF_RING_2"/>
    <property type="match status" value="1"/>
</dbReference>
<dbReference type="Gene3D" id="1.10.10.10">
    <property type="entry name" value="Winged helix-like DNA-binding domain superfamily/Winged helix DNA-binding domain"/>
    <property type="match status" value="1"/>
</dbReference>
<dbReference type="CDD" id="cd16493">
    <property type="entry name" value="RING-CH-C4HC3_NSE1"/>
    <property type="match status" value="1"/>
</dbReference>
<keyword evidence="20" id="KW-1185">Reference proteome</keyword>
<evidence type="ECO:0000256" key="4">
    <source>
        <dbReference type="ARBA" id="ARBA00012483"/>
    </source>
</evidence>
<evidence type="ECO:0000256" key="11">
    <source>
        <dbReference type="ARBA" id="ARBA00022833"/>
    </source>
</evidence>
<dbReference type="RefSeq" id="XP_043136269.1">
    <property type="nucleotide sequence ID" value="XM_043278495.1"/>
</dbReference>
<feature type="region of interest" description="Disordered" evidence="17">
    <location>
        <begin position="303"/>
        <end position="343"/>
    </location>
</feature>
<dbReference type="FunFam" id="3.30.40.10:FF:000640">
    <property type="entry name" value="DNA repair protein Nse1, putative"/>
    <property type="match status" value="1"/>
</dbReference>
<dbReference type="Pfam" id="PF07574">
    <property type="entry name" value="SMC_Nse1"/>
    <property type="match status" value="1"/>
</dbReference>
<dbReference type="GO" id="GO:0061630">
    <property type="term" value="F:ubiquitin protein ligase activity"/>
    <property type="evidence" value="ECO:0007669"/>
    <property type="project" value="UniProtKB-EC"/>
</dbReference>
<feature type="compositionally biased region" description="Acidic residues" evidence="17">
    <location>
        <begin position="332"/>
        <end position="343"/>
    </location>
</feature>
<evidence type="ECO:0000256" key="3">
    <source>
        <dbReference type="ARBA" id="ARBA00010258"/>
    </source>
</evidence>
<comment type="similarity">
    <text evidence="3 16">Belongs to the NSE1 family.</text>
</comment>
<keyword evidence="11 16" id="KW-0862">Zinc</keyword>
<dbReference type="PANTHER" id="PTHR20973">
    <property type="entry name" value="NON-SMC ELEMENT 1-RELATED"/>
    <property type="match status" value="1"/>
</dbReference>
<dbReference type="EC" id="2.3.2.27" evidence="4 16"/>
<evidence type="ECO:0000256" key="14">
    <source>
        <dbReference type="ARBA" id="ARBA00023242"/>
    </source>
</evidence>
<reference evidence="19" key="1">
    <citation type="submission" date="2021-01" db="EMBL/GenBank/DDBJ databases">
        <authorList>
            <consortium name="Aspergillus chevalieri M1 genome sequencing consortium"/>
            <person name="Kazuki M."/>
            <person name="Futagami T."/>
        </authorList>
    </citation>
    <scope>NUCLEOTIDE SEQUENCE</scope>
    <source>
        <strain evidence="19">M1</strain>
    </source>
</reference>
<evidence type="ECO:0000256" key="12">
    <source>
        <dbReference type="ARBA" id="ARBA00023172"/>
    </source>
</evidence>
<dbReference type="Proteomes" id="UP000637239">
    <property type="component" value="Chromosome 4"/>
</dbReference>
<dbReference type="SUPFAM" id="SSF57850">
    <property type="entry name" value="RING/U-box"/>
    <property type="match status" value="1"/>
</dbReference>
<evidence type="ECO:0000259" key="18">
    <source>
        <dbReference type="PROSITE" id="PS50089"/>
    </source>
</evidence>
<organism evidence="19 20">
    <name type="scientific">Aspergillus chevalieri</name>
    <name type="common">Eurotium chevalieri</name>
    <dbReference type="NCBI Taxonomy" id="182096"/>
    <lineage>
        <taxon>Eukaryota</taxon>
        <taxon>Fungi</taxon>
        <taxon>Dikarya</taxon>
        <taxon>Ascomycota</taxon>
        <taxon>Pezizomycotina</taxon>
        <taxon>Eurotiomycetes</taxon>
        <taxon>Eurotiomycetidae</taxon>
        <taxon>Eurotiales</taxon>
        <taxon>Aspergillaceae</taxon>
        <taxon>Aspergillus</taxon>
        <taxon>Aspergillus subgen. Aspergillus</taxon>
    </lineage>
</organism>
<dbReference type="FunFam" id="3.90.1150.220:FF:000003">
    <property type="entry name" value="Putative DNA repair protein Nse1"/>
    <property type="match status" value="1"/>
</dbReference>
<comment type="subcellular location">
    <subcellularLocation>
        <location evidence="2 16">Nucleus</location>
    </subcellularLocation>
</comment>
<evidence type="ECO:0000256" key="2">
    <source>
        <dbReference type="ARBA" id="ARBA00004123"/>
    </source>
</evidence>
<keyword evidence="7 16" id="KW-0479">Metal-binding</keyword>
<dbReference type="GO" id="GO:0030915">
    <property type="term" value="C:Smc5-Smc6 complex"/>
    <property type="evidence" value="ECO:0007669"/>
    <property type="project" value="UniProtKB-UniRule"/>
</dbReference>